<dbReference type="InterPro" id="IPR003010">
    <property type="entry name" value="C-N_Hydrolase"/>
</dbReference>
<protein>
    <recommendedName>
        <fullName evidence="2">CN hydrolase domain-containing protein</fullName>
    </recommendedName>
</protein>
<dbReference type="GO" id="GO:0070773">
    <property type="term" value="F:protein-N-terminal glutamine amidohydrolase activity"/>
    <property type="evidence" value="ECO:0007669"/>
    <property type="project" value="InterPro"/>
</dbReference>
<dbReference type="PANTHER" id="PTHR11750">
    <property type="entry name" value="PROTEIN N-TERMINAL AMIDASE"/>
    <property type="match status" value="1"/>
</dbReference>
<dbReference type="GO" id="GO:0030163">
    <property type="term" value="P:protein catabolic process"/>
    <property type="evidence" value="ECO:0007669"/>
    <property type="project" value="TreeGrafter"/>
</dbReference>
<dbReference type="Gene3D" id="3.60.110.10">
    <property type="entry name" value="Carbon-nitrogen hydrolase"/>
    <property type="match status" value="1"/>
</dbReference>
<proteinExistence type="predicted"/>
<dbReference type="InterPro" id="IPR039703">
    <property type="entry name" value="Nta1"/>
</dbReference>
<dbReference type="Proteomes" id="UP000054481">
    <property type="component" value="Unassembled WGS sequence"/>
</dbReference>
<dbReference type="AlphaFoldDB" id="A0A0F7ZKV5"/>
<dbReference type="EMBL" id="KQ030606">
    <property type="protein sequence ID" value="KJZ70790.1"/>
    <property type="molecule type" value="Genomic_DNA"/>
</dbReference>
<evidence type="ECO:0000256" key="1">
    <source>
        <dbReference type="SAM" id="MobiDB-lite"/>
    </source>
</evidence>
<feature type="compositionally biased region" description="Polar residues" evidence="1">
    <location>
        <begin position="412"/>
        <end position="425"/>
    </location>
</feature>
<name>A0A0F7ZKV5_9HYPO</name>
<dbReference type="PROSITE" id="PS50263">
    <property type="entry name" value="CN_HYDROLASE"/>
    <property type="match status" value="1"/>
</dbReference>
<evidence type="ECO:0000313" key="4">
    <source>
        <dbReference type="Proteomes" id="UP000054481"/>
    </source>
</evidence>
<sequence>MRIGCLQFAPQVGDVDNNLNRADAVLSKANADDLELDLLVLPELAFTGYNFKSLQEITPFLEPSGSGITALWARTTALKYNCVVTVGYPEKVDVSPKWPTGPEYYNAVIVVNGDGETIVNYRKSFLYYTDETWALEGGRGFYGGFIPGLGNTSIGICMDINPYKFEAPWHAFEFAFHILEIESNLVIVSMAWLTWEDRRLFTRSPNEPDMETLTYWVTRLEPIIRSENQDEIIVVFCNRIGYEGDVTYAGTSAVVGIQDGEVKVYGLLGRGEKELLVVDTNDTPYAKLVYQSDQRSGVQLKEHAESSCLAGGSTGTSGSAGPNAMVISESDQVKQQCGNIDSNSSTPPNKGEHGRQQCKSENAVTTSASPMSEQSHRHSKTSFSSSQALEQRTSSAKTHQSSRVKIPDRLNLANQNYSVKSPETDSTLVPTPSAPSPTPMAIRPRLQIPESSFGPPQSYIVENPCSAASQKSSHSLQSIKSDDSEASTVVEAWCAVQMLHEMTKEIPALVGGSTVVPERPSSPKSRNCSRSRLSDPADFYRDFQTIPIAASPSILSERASPIPAVEHWGQIDRRPASRMGYQKRSNSMTNIPSNPYNSGNHWTRTHSARRAPSRGRQPESTMSSMRPGGQPRVNKRASSADSTRNAVLHRRKSSTHVNDRFNDRFPSHRPGSGSRRRPSVGPNGEEFTRVEAIVCPNCPVHGRQHSSVGNLSDLSGEISVPSLRESMIVNYPTSPSVDSTKYPRREMMEVRKITNDLRTVLIGHDGAAQTVAQTQRRKRL</sequence>
<keyword evidence="4" id="KW-1185">Reference proteome</keyword>
<gene>
    <name evidence="3" type="ORF">HIM_09803</name>
</gene>
<feature type="compositionally biased region" description="Polar residues" evidence="1">
    <location>
        <begin position="330"/>
        <end position="348"/>
    </location>
</feature>
<feature type="compositionally biased region" description="Basic residues" evidence="1">
    <location>
        <begin position="603"/>
        <end position="613"/>
    </location>
</feature>
<organism evidence="3 4">
    <name type="scientific">Hirsutella minnesotensis 3608</name>
    <dbReference type="NCBI Taxonomy" id="1043627"/>
    <lineage>
        <taxon>Eukaryota</taxon>
        <taxon>Fungi</taxon>
        <taxon>Dikarya</taxon>
        <taxon>Ascomycota</taxon>
        <taxon>Pezizomycotina</taxon>
        <taxon>Sordariomycetes</taxon>
        <taxon>Hypocreomycetidae</taxon>
        <taxon>Hypocreales</taxon>
        <taxon>Ophiocordycipitaceae</taxon>
        <taxon>Hirsutella</taxon>
    </lineage>
</organism>
<dbReference type="SUPFAM" id="SSF56317">
    <property type="entry name" value="Carbon-nitrogen hydrolase"/>
    <property type="match status" value="1"/>
</dbReference>
<evidence type="ECO:0000259" key="2">
    <source>
        <dbReference type="PROSITE" id="PS50263"/>
    </source>
</evidence>
<feature type="compositionally biased region" description="Polar residues" evidence="1">
    <location>
        <begin position="357"/>
        <end position="373"/>
    </location>
</feature>
<feature type="region of interest" description="Disordered" evidence="1">
    <location>
        <begin position="566"/>
        <end position="684"/>
    </location>
</feature>
<dbReference type="OrthoDB" id="201515at2759"/>
<dbReference type="PANTHER" id="PTHR11750:SF26">
    <property type="entry name" value="PROTEIN N-TERMINAL AMIDASE"/>
    <property type="match status" value="1"/>
</dbReference>
<feature type="compositionally biased region" description="Polar residues" evidence="1">
    <location>
        <begin position="387"/>
        <end position="403"/>
    </location>
</feature>
<feature type="region of interest" description="Disordered" evidence="1">
    <location>
        <begin position="330"/>
        <end position="442"/>
    </location>
</feature>
<feature type="domain" description="CN hydrolase" evidence="2">
    <location>
        <begin position="1"/>
        <end position="283"/>
    </location>
</feature>
<feature type="compositionally biased region" description="Basic and acidic residues" evidence="1">
    <location>
        <begin position="657"/>
        <end position="666"/>
    </location>
</feature>
<dbReference type="Pfam" id="PF00795">
    <property type="entry name" value="CN_hydrolase"/>
    <property type="match status" value="1"/>
</dbReference>
<feature type="compositionally biased region" description="Polar residues" evidence="1">
    <location>
        <begin position="522"/>
        <end position="531"/>
    </location>
</feature>
<dbReference type="GO" id="GO:0008418">
    <property type="term" value="F:protein-N-terminal asparagine amidohydrolase activity"/>
    <property type="evidence" value="ECO:0007669"/>
    <property type="project" value="InterPro"/>
</dbReference>
<feature type="compositionally biased region" description="Low complexity" evidence="1">
    <location>
        <begin position="668"/>
        <end position="684"/>
    </location>
</feature>
<feature type="compositionally biased region" description="Polar residues" evidence="1">
    <location>
        <begin position="583"/>
        <end position="602"/>
    </location>
</feature>
<dbReference type="CDD" id="cd07566">
    <property type="entry name" value="ScNTA1_like"/>
    <property type="match status" value="1"/>
</dbReference>
<evidence type="ECO:0000313" key="3">
    <source>
        <dbReference type="EMBL" id="KJZ70790.1"/>
    </source>
</evidence>
<feature type="region of interest" description="Disordered" evidence="1">
    <location>
        <begin position="513"/>
        <end position="534"/>
    </location>
</feature>
<feature type="compositionally biased region" description="Polar residues" evidence="1">
    <location>
        <begin position="636"/>
        <end position="645"/>
    </location>
</feature>
<reference evidence="3 4" key="1">
    <citation type="journal article" date="2014" name="Genome Biol. Evol.">
        <title>Comparative genomics and transcriptomics analyses reveal divergent lifestyle features of nematode endoparasitic fungus Hirsutella minnesotensis.</title>
        <authorList>
            <person name="Lai Y."/>
            <person name="Liu K."/>
            <person name="Zhang X."/>
            <person name="Zhang X."/>
            <person name="Li K."/>
            <person name="Wang N."/>
            <person name="Shu C."/>
            <person name="Wu Y."/>
            <person name="Wang C."/>
            <person name="Bushley K.E."/>
            <person name="Xiang M."/>
            <person name="Liu X."/>
        </authorList>
    </citation>
    <scope>NUCLEOTIDE SEQUENCE [LARGE SCALE GENOMIC DNA]</scope>
    <source>
        <strain evidence="3 4">3608</strain>
    </source>
</reference>
<accession>A0A0F7ZKV5</accession>
<dbReference type="InterPro" id="IPR036526">
    <property type="entry name" value="C-N_Hydrolase_sf"/>
</dbReference>